<name>A0A1Q8RNH8_9PEZI</name>
<evidence type="ECO:0000313" key="3">
    <source>
        <dbReference type="Proteomes" id="UP000186583"/>
    </source>
</evidence>
<feature type="region of interest" description="Disordered" evidence="1">
    <location>
        <begin position="55"/>
        <end position="79"/>
    </location>
</feature>
<sequence>MDILVHDCTDPRCNGHNGVFDKAEISSIKNATSRCKSQTREDLPLEFEKQLKNTKIPPRKPSMLNLARPSKPEEDHAYSSNNHFRNLCEHSERAETAVMRDPAIAKISGQNTKQPNQSTSVQSDRFQELLRKLQRSSRDTPKVSAKERPRQNSEDSGIDVENTIKRTLNPIAKEFLVAPTKQTNLPAVHTETTTKMITDSDPSVSIPLSVLRRILSLVPDDNHKLNWSEAASVSDKVLMHGVPSTQQQITQPVTFAPFMLSPTIYRSLIQNLSSSPVTSTLGLQGGMMASSFGLIPPTSITSVNPSFDDFAPQMAQSTSVPTTTNYVSPPNKTTALHKPSAGLNPQADTFMAAPNFSQQVINGPLSGNGFRPQTNATLNVQSVMPSQGTFNAYAAPTLVPDTEPRPARKPRAPDPVGQQNYEAYIEWRKANEPGYALECKARQAKRALRANTGELYPVPRGSFTHLGQATAR</sequence>
<gene>
    <name evidence="2" type="ORF">CCHL11_05442</name>
</gene>
<evidence type="ECO:0000256" key="1">
    <source>
        <dbReference type="SAM" id="MobiDB-lite"/>
    </source>
</evidence>
<reference evidence="2 3" key="1">
    <citation type="submission" date="2016-11" db="EMBL/GenBank/DDBJ databases">
        <title>Draft Genome Assembly of Colletotrichum chlorophyti a pathogen of herbaceous plants.</title>
        <authorList>
            <person name="Gan P."/>
            <person name="Narusaka M."/>
            <person name="Tsushima A."/>
            <person name="Narusaka Y."/>
            <person name="Takano Y."/>
            <person name="Shirasu K."/>
        </authorList>
    </citation>
    <scope>NUCLEOTIDE SEQUENCE [LARGE SCALE GENOMIC DNA]</scope>
    <source>
        <strain evidence="2 3">NTL11</strain>
    </source>
</reference>
<feature type="region of interest" description="Disordered" evidence="1">
    <location>
        <begin position="106"/>
        <end position="125"/>
    </location>
</feature>
<organism evidence="2 3">
    <name type="scientific">Colletotrichum chlorophyti</name>
    <dbReference type="NCBI Taxonomy" id="708187"/>
    <lineage>
        <taxon>Eukaryota</taxon>
        <taxon>Fungi</taxon>
        <taxon>Dikarya</taxon>
        <taxon>Ascomycota</taxon>
        <taxon>Pezizomycotina</taxon>
        <taxon>Sordariomycetes</taxon>
        <taxon>Hypocreomycetidae</taxon>
        <taxon>Glomerellales</taxon>
        <taxon>Glomerellaceae</taxon>
        <taxon>Colletotrichum</taxon>
    </lineage>
</organism>
<feature type="compositionally biased region" description="Polar residues" evidence="1">
    <location>
        <begin position="108"/>
        <end position="124"/>
    </location>
</feature>
<protein>
    <submittedName>
        <fullName evidence="2">Uncharacterized protein</fullName>
    </submittedName>
</protein>
<comment type="caution">
    <text evidence="2">The sequence shown here is derived from an EMBL/GenBank/DDBJ whole genome shotgun (WGS) entry which is preliminary data.</text>
</comment>
<feature type="compositionally biased region" description="Basic and acidic residues" evidence="1">
    <location>
        <begin position="132"/>
        <end position="153"/>
    </location>
</feature>
<keyword evidence="3" id="KW-1185">Reference proteome</keyword>
<accession>A0A1Q8RNH8</accession>
<feature type="region of interest" description="Disordered" evidence="1">
    <location>
        <begin position="397"/>
        <end position="416"/>
    </location>
</feature>
<evidence type="ECO:0000313" key="2">
    <source>
        <dbReference type="EMBL" id="OLN85877.1"/>
    </source>
</evidence>
<dbReference type="OrthoDB" id="4755921at2759"/>
<feature type="region of interest" description="Disordered" evidence="1">
    <location>
        <begin position="132"/>
        <end position="161"/>
    </location>
</feature>
<dbReference type="EMBL" id="MPGH01000138">
    <property type="protein sequence ID" value="OLN85877.1"/>
    <property type="molecule type" value="Genomic_DNA"/>
</dbReference>
<proteinExistence type="predicted"/>
<dbReference type="Proteomes" id="UP000186583">
    <property type="component" value="Unassembled WGS sequence"/>
</dbReference>
<dbReference type="AlphaFoldDB" id="A0A1Q8RNH8"/>